<evidence type="ECO:0000313" key="15">
    <source>
        <dbReference type="EMBL" id="SLN38792.1"/>
    </source>
</evidence>
<evidence type="ECO:0000256" key="11">
    <source>
        <dbReference type="ARBA" id="ARBA00023026"/>
    </source>
</evidence>
<evidence type="ECO:0000256" key="10">
    <source>
        <dbReference type="ARBA" id="ARBA00022840"/>
    </source>
</evidence>
<feature type="domain" description="PAC" evidence="13">
    <location>
        <begin position="212"/>
        <end position="264"/>
    </location>
</feature>
<comment type="catalytic activity">
    <reaction evidence="1">
        <text>ATP + protein L-histidine = ADP + protein N-phospho-L-histidine.</text>
        <dbReference type="EC" id="2.7.13.3"/>
    </reaction>
</comment>
<dbReference type="Gene3D" id="3.30.450.20">
    <property type="entry name" value="PAS domain"/>
    <property type="match status" value="2"/>
</dbReference>
<keyword evidence="17" id="KW-1185">Reference proteome</keyword>
<proteinExistence type="predicted"/>
<keyword evidence="5" id="KW-0288">FMN</keyword>
<dbReference type="Gene3D" id="3.30.565.10">
    <property type="entry name" value="Histidine kinase-like ATPase, C-terminal domain"/>
    <property type="match status" value="1"/>
</dbReference>
<dbReference type="GO" id="GO:0004673">
    <property type="term" value="F:protein histidine kinase activity"/>
    <property type="evidence" value="ECO:0007669"/>
    <property type="project" value="UniProtKB-EC"/>
</dbReference>
<gene>
    <name evidence="14" type="ORF">CLV79_11417</name>
    <name evidence="15" type="ORF">LOS8367_01561</name>
</gene>
<dbReference type="EMBL" id="FWFY01000004">
    <property type="protein sequence ID" value="SLN38792.1"/>
    <property type="molecule type" value="Genomic_DNA"/>
</dbReference>
<dbReference type="NCBIfam" id="TIGR00229">
    <property type="entry name" value="sensory_box"/>
    <property type="match status" value="1"/>
</dbReference>
<dbReference type="Pfam" id="PF00989">
    <property type="entry name" value="PAS"/>
    <property type="match status" value="1"/>
</dbReference>
<evidence type="ECO:0000256" key="9">
    <source>
        <dbReference type="ARBA" id="ARBA00022777"/>
    </source>
</evidence>
<dbReference type="SMART" id="SM00911">
    <property type="entry name" value="HWE_HK"/>
    <property type="match status" value="1"/>
</dbReference>
<keyword evidence="9 15" id="KW-0418">Kinase</keyword>
<dbReference type="PANTHER" id="PTHR41523">
    <property type="entry name" value="TWO-COMPONENT SYSTEM SENSOR PROTEIN"/>
    <property type="match status" value="1"/>
</dbReference>
<dbReference type="PROSITE" id="PS50112">
    <property type="entry name" value="PAS"/>
    <property type="match status" value="1"/>
</dbReference>
<evidence type="ECO:0000259" key="12">
    <source>
        <dbReference type="PROSITE" id="PS50112"/>
    </source>
</evidence>
<evidence type="ECO:0000256" key="2">
    <source>
        <dbReference type="ARBA" id="ARBA00012438"/>
    </source>
</evidence>
<keyword evidence="7" id="KW-0677">Repeat</keyword>
<evidence type="ECO:0000256" key="5">
    <source>
        <dbReference type="ARBA" id="ARBA00022643"/>
    </source>
</evidence>
<dbReference type="Pfam" id="PF07536">
    <property type="entry name" value="HWE_HK"/>
    <property type="match status" value="1"/>
</dbReference>
<dbReference type="CDD" id="cd00130">
    <property type="entry name" value="PAS"/>
    <property type="match status" value="1"/>
</dbReference>
<dbReference type="PROSITE" id="PS50113">
    <property type="entry name" value="PAC"/>
    <property type="match status" value="1"/>
</dbReference>
<dbReference type="GO" id="GO:0006355">
    <property type="term" value="P:regulation of DNA-templated transcription"/>
    <property type="evidence" value="ECO:0007669"/>
    <property type="project" value="InterPro"/>
</dbReference>
<dbReference type="InterPro" id="IPR036890">
    <property type="entry name" value="HATPase_C_sf"/>
</dbReference>
<dbReference type="Proteomes" id="UP000193495">
    <property type="component" value="Unassembled WGS sequence"/>
</dbReference>
<evidence type="ECO:0000313" key="17">
    <source>
        <dbReference type="Proteomes" id="UP000240624"/>
    </source>
</evidence>
<dbReference type="EC" id="2.7.13.3" evidence="2"/>
<reference evidence="15 16" key="1">
    <citation type="submission" date="2017-03" db="EMBL/GenBank/DDBJ databases">
        <authorList>
            <person name="Afonso C.L."/>
            <person name="Miller P.J."/>
            <person name="Scott M.A."/>
            <person name="Spackman E."/>
            <person name="Goraichik I."/>
            <person name="Dimitrov K.M."/>
            <person name="Suarez D.L."/>
            <person name="Swayne D.E."/>
        </authorList>
    </citation>
    <scope>NUCLEOTIDE SEQUENCE [LARGE SCALE GENOMIC DNA]</scope>
    <source>
        <strain evidence="15 16">CECT 8367</strain>
    </source>
</reference>
<evidence type="ECO:0000259" key="13">
    <source>
        <dbReference type="PROSITE" id="PS50113"/>
    </source>
</evidence>
<evidence type="ECO:0000256" key="8">
    <source>
        <dbReference type="ARBA" id="ARBA00022741"/>
    </source>
</evidence>
<name>A0A1X6Z350_9RHOB</name>
<accession>A0A1X6Z350</accession>
<dbReference type="SMART" id="SM00091">
    <property type="entry name" value="PAS"/>
    <property type="match status" value="2"/>
</dbReference>
<dbReference type="InterPro" id="IPR011102">
    <property type="entry name" value="Sig_transdc_His_kinase_HWE"/>
</dbReference>
<sequence length="450" mass="50045">MMAKDASEERLETLAELVEDAPCGMVITDPHGRLRYVNETLSRWLALPARAQDRPAQLPDLMTLPGQLFYETHLGPMMRLQGFAREIACSLKVEGGPPLPVLITGVARYDAAGDPVRFDYTIFDARERRAYEDELRRTRRKAEELAAIVRTSPNAILSVDSTGCISSWNASAEHLLGRPFDAVLGRPVQEAIEFEGRPDWFEHAVGICETAEDASFEMVGQQGYHFEVTVAPIQEQEQTPSSRGYSVVLRDISKRKRAERRLHLALDEMKHRVKNTLAVVAGIARQTLPADMRSGFVARLHALSRAHDALAEQDQEGADLRDLLAFTAEEAGGHERFRITGPSVLLPPHQVTSLSMALHELATNAIKYGSLSAPEGHVLVEYDRERHDVGQIRLVWQEFNGPLVAPPTRQGFGSKMINSVIKAELSAKVHFDYRPDGVRCEIVFTPGTAE</sequence>
<evidence type="ECO:0000313" key="14">
    <source>
        <dbReference type="EMBL" id="PSK81799.1"/>
    </source>
</evidence>
<evidence type="ECO:0000256" key="1">
    <source>
        <dbReference type="ARBA" id="ARBA00000085"/>
    </source>
</evidence>
<keyword evidence="3" id="KW-0597">Phosphoprotein</keyword>
<evidence type="ECO:0000313" key="16">
    <source>
        <dbReference type="Proteomes" id="UP000193495"/>
    </source>
</evidence>
<organism evidence="15 16">
    <name type="scientific">Limimaricola soesokkakensis</name>
    <dbReference type="NCBI Taxonomy" id="1343159"/>
    <lineage>
        <taxon>Bacteria</taxon>
        <taxon>Pseudomonadati</taxon>
        <taxon>Pseudomonadota</taxon>
        <taxon>Alphaproteobacteria</taxon>
        <taxon>Rhodobacterales</taxon>
        <taxon>Paracoccaceae</taxon>
        <taxon>Limimaricola</taxon>
    </lineage>
</organism>
<dbReference type="PANTHER" id="PTHR41523:SF8">
    <property type="entry name" value="ETHYLENE RESPONSE SENSOR PROTEIN"/>
    <property type="match status" value="1"/>
</dbReference>
<dbReference type="InterPro" id="IPR013767">
    <property type="entry name" value="PAS_fold"/>
</dbReference>
<keyword evidence="8" id="KW-0547">Nucleotide-binding</keyword>
<dbReference type="EMBL" id="PYGB01000014">
    <property type="protein sequence ID" value="PSK81799.1"/>
    <property type="molecule type" value="Genomic_DNA"/>
</dbReference>
<dbReference type="InterPro" id="IPR035965">
    <property type="entry name" value="PAS-like_dom_sf"/>
</dbReference>
<keyword evidence="11" id="KW-0843">Virulence</keyword>
<dbReference type="AlphaFoldDB" id="A0A1X6Z350"/>
<evidence type="ECO:0000256" key="3">
    <source>
        <dbReference type="ARBA" id="ARBA00022553"/>
    </source>
</evidence>
<feature type="domain" description="PAS" evidence="12">
    <location>
        <begin position="141"/>
        <end position="186"/>
    </location>
</feature>
<keyword evidence="4" id="KW-0285">Flavoprotein</keyword>
<evidence type="ECO:0000256" key="4">
    <source>
        <dbReference type="ARBA" id="ARBA00022630"/>
    </source>
</evidence>
<reference evidence="14 17" key="2">
    <citation type="submission" date="2018-03" db="EMBL/GenBank/DDBJ databases">
        <title>Genomic Encyclopedia of Archaeal and Bacterial Type Strains, Phase II (KMG-II): from individual species to whole genera.</title>
        <authorList>
            <person name="Goeker M."/>
        </authorList>
    </citation>
    <scope>NUCLEOTIDE SEQUENCE [LARGE SCALE GENOMIC DNA]</scope>
    <source>
        <strain evidence="14 17">DSM 29956</strain>
    </source>
</reference>
<dbReference type="OrthoDB" id="9816309at2"/>
<dbReference type="GO" id="GO:0005524">
    <property type="term" value="F:ATP binding"/>
    <property type="evidence" value="ECO:0007669"/>
    <property type="project" value="UniProtKB-KW"/>
</dbReference>
<dbReference type="InterPro" id="IPR000700">
    <property type="entry name" value="PAS-assoc_C"/>
</dbReference>
<keyword evidence="6 15" id="KW-0808">Transferase</keyword>
<evidence type="ECO:0000256" key="7">
    <source>
        <dbReference type="ARBA" id="ARBA00022737"/>
    </source>
</evidence>
<dbReference type="SUPFAM" id="SSF55785">
    <property type="entry name" value="PYP-like sensor domain (PAS domain)"/>
    <property type="match status" value="2"/>
</dbReference>
<protein>
    <recommendedName>
        <fullName evidence="2">histidine kinase</fullName>
        <ecNumber evidence="2">2.7.13.3</ecNumber>
    </recommendedName>
</protein>
<dbReference type="Proteomes" id="UP000240624">
    <property type="component" value="Unassembled WGS sequence"/>
</dbReference>
<keyword evidence="10" id="KW-0067">ATP-binding</keyword>
<dbReference type="Pfam" id="PF13188">
    <property type="entry name" value="PAS_8"/>
    <property type="match status" value="1"/>
</dbReference>
<evidence type="ECO:0000256" key="6">
    <source>
        <dbReference type="ARBA" id="ARBA00022679"/>
    </source>
</evidence>
<dbReference type="InterPro" id="IPR000014">
    <property type="entry name" value="PAS"/>
</dbReference>